<dbReference type="EMBL" id="UINC01029156">
    <property type="protein sequence ID" value="SVB11410.1"/>
    <property type="molecule type" value="Genomic_DNA"/>
</dbReference>
<gene>
    <name evidence="1" type="ORF">METZ01_LOCUS164264</name>
</gene>
<sequence>METSGRVHPFFLDRWWVQAVSYEQEIPADIGKIVQPEVWDR</sequence>
<evidence type="ECO:0000313" key="1">
    <source>
        <dbReference type="EMBL" id="SVB11410.1"/>
    </source>
</evidence>
<proteinExistence type="predicted"/>
<reference evidence="1" key="1">
    <citation type="submission" date="2018-05" db="EMBL/GenBank/DDBJ databases">
        <authorList>
            <person name="Lanie J.A."/>
            <person name="Ng W.-L."/>
            <person name="Kazmierczak K.M."/>
            <person name="Andrzejewski T.M."/>
            <person name="Davidsen T.M."/>
            <person name="Wayne K.J."/>
            <person name="Tettelin H."/>
            <person name="Glass J.I."/>
            <person name="Rusch D."/>
            <person name="Podicherti R."/>
            <person name="Tsui H.-C.T."/>
            <person name="Winkler M.E."/>
        </authorList>
    </citation>
    <scope>NUCLEOTIDE SEQUENCE</scope>
</reference>
<dbReference type="AlphaFoldDB" id="A0A382BC53"/>
<protein>
    <submittedName>
        <fullName evidence="1">Uncharacterized protein</fullName>
    </submittedName>
</protein>
<organism evidence="1">
    <name type="scientific">marine metagenome</name>
    <dbReference type="NCBI Taxonomy" id="408172"/>
    <lineage>
        <taxon>unclassified sequences</taxon>
        <taxon>metagenomes</taxon>
        <taxon>ecological metagenomes</taxon>
    </lineage>
</organism>
<accession>A0A382BC53</accession>
<name>A0A382BC53_9ZZZZ</name>